<organism evidence="1">
    <name type="scientific">Arundo donax</name>
    <name type="common">Giant reed</name>
    <name type="synonym">Donax arundinaceus</name>
    <dbReference type="NCBI Taxonomy" id="35708"/>
    <lineage>
        <taxon>Eukaryota</taxon>
        <taxon>Viridiplantae</taxon>
        <taxon>Streptophyta</taxon>
        <taxon>Embryophyta</taxon>
        <taxon>Tracheophyta</taxon>
        <taxon>Spermatophyta</taxon>
        <taxon>Magnoliopsida</taxon>
        <taxon>Liliopsida</taxon>
        <taxon>Poales</taxon>
        <taxon>Poaceae</taxon>
        <taxon>PACMAD clade</taxon>
        <taxon>Arundinoideae</taxon>
        <taxon>Arundineae</taxon>
        <taxon>Arundo</taxon>
    </lineage>
</organism>
<accession>A0A0A9ERN6</accession>
<proteinExistence type="predicted"/>
<evidence type="ECO:0000313" key="1">
    <source>
        <dbReference type="EMBL" id="JAD98677.1"/>
    </source>
</evidence>
<reference evidence="1" key="2">
    <citation type="journal article" date="2015" name="Data Brief">
        <title>Shoot transcriptome of the giant reed, Arundo donax.</title>
        <authorList>
            <person name="Barrero R.A."/>
            <person name="Guerrero F.D."/>
            <person name="Moolhuijzen P."/>
            <person name="Goolsby J.A."/>
            <person name="Tidwell J."/>
            <person name="Bellgard S.E."/>
            <person name="Bellgard M.I."/>
        </authorList>
    </citation>
    <scope>NUCLEOTIDE SEQUENCE</scope>
    <source>
        <tissue evidence="1">Shoot tissue taken approximately 20 cm above the soil surface</tissue>
    </source>
</reference>
<protein>
    <submittedName>
        <fullName evidence="1">Uncharacterized protein</fullName>
    </submittedName>
</protein>
<sequence>MRGPPTTTRRPGCCF</sequence>
<dbReference type="EMBL" id="GBRH01199218">
    <property type="protein sequence ID" value="JAD98677.1"/>
    <property type="molecule type" value="Transcribed_RNA"/>
</dbReference>
<name>A0A0A9ERN6_ARUDO</name>
<reference evidence="1" key="1">
    <citation type="submission" date="2014-09" db="EMBL/GenBank/DDBJ databases">
        <authorList>
            <person name="Magalhaes I.L.F."/>
            <person name="Oliveira U."/>
            <person name="Santos F.R."/>
            <person name="Vidigal T.H.D.A."/>
            <person name="Brescovit A.D."/>
            <person name="Santos A.J."/>
        </authorList>
    </citation>
    <scope>NUCLEOTIDE SEQUENCE</scope>
    <source>
        <tissue evidence="1">Shoot tissue taken approximately 20 cm above the soil surface</tissue>
    </source>
</reference>